<evidence type="ECO:0000313" key="1">
    <source>
        <dbReference type="EMBL" id="PUU76568.1"/>
    </source>
</evidence>
<protein>
    <submittedName>
        <fullName evidence="1">Uncharacterized protein</fullName>
    </submittedName>
</protein>
<comment type="caution">
    <text evidence="1">The sequence shown here is derived from an EMBL/GenBank/DDBJ whole genome shotgun (WGS) entry which is preliminary data.</text>
</comment>
<sequence>MTYVLARMFQRFGSVESRQTAEQYQKCEIILSPGASVLVSFKPAGSPKPN</sequence>
<accession>A0A2T6ZM52</accession>
<name>A0A2T6ZM52_TUBBO</name>
<organism evidence="1 2">
    <name type="scientific">Tuber borchii</name>
    <name type="common">White truffle</name>
    <dbReference type="NCBI Taxonomy" id="42251"/>
    <lineage>
        <taxon>Eukaryota</taxon>
        <taxon>Fungi</taxon>
        <taxon>Dikarya</taxon>
        <taxon>Ascomycota</taxon>
        <taxon>Pezizomycotina</taxon>
        <taxon>Pezizomycetes</taxon>
        <taxon>Pezizales</taxon>
        <taxon>Tuberaceae</taxon>
        <taxon>Tuber</taxon>
    </lineage>
</organism>
<gene>
    <name evidence="1" type="ORF">B9Z19DRAFT_990130</name>
</gene>
<keyword evidence="2" id="KW-1185">Reference proteome</keyword>
<dbReference type="OrthoDB" id="10334185at2759"/>
<reference evidence="1 2" key="1">
    <citation type="submission" date="2017-04" db="EMBL/GenBank/DDBJ databases">
        <title>Draft genome sequence of Tuber borchii Vittad., a whitish edible truffle.</title>
        <authorList>
            <consortium name="DOE Joint Genome Institute"/>
            <person name="Murat C."/>
            <person name="Kuo A."/>
            <person name="Barry K.W."/>
            <person name="Clum A."/>
            <person name="Dockter R.B."/>
            <person name="Fauchery L."/>
            <person name="Iotti M."/>
            <person name="Kohler A."/>
            <person name="Labutti K."/>
            <person name="Lindquist E.A."/>
            <person name="Lipzen A."/>
            <person name="Ohm R.A."/>
            <person name="Wang M."/>
            <person name="Grigoriev I.V."/>
            <person name="Zambonelli A."/>
            <person name="Martin F.M."/>
        </authorList>
    </citation>
    <scope>NUCLEOTIDE SEQUENCE [LARGE SCALE GENOMIC DNA]</scope>
    <source>
        <strain evidence="1 2">Tbo3840</strain>
    </source>
</reference>
<dbReference type="Proteomes" id="UP000244722">
    <property type="component" value="Unassembled WGS sequence"/>
</dbReference>
<dbReference type="EMBL" id="NESQ01000183">
    <property type="protein sequence ID" value="PUU76568.1"/>
    <property type="molecule type" value="Genomic_DNA"/>
</dbReference>
<evidence type="ECO:0000313" key="2">
    <source>
        <dbReference type="Proteomes" id="UP000244722"/>
    </source>
</evidence>
<dbReference type="AlphaFoldDB" id="A0A2T6ZM52"/>
<proteinExistence type="predicted"/>